<comment type="caution">
    <text evidence="2">The sequence shown here is derived from an EMBL/GenBank/DDBJ whole genome shotgun (WGS) entry which is preliminary data.</text>
</comment>
<evidence type="ECO:0000313" key="2">
    <source>
        <dbReference type="EMBL" id="GAG24784.1"/>
    </source>
</evidence>
<gene>
    <name evidence="2" type="ORF">S01H1_57209</name>
</gene>
<dbReference type="AlphaFoldDB" id="X0W1V3"/>
<feature type="transmembrane region" description="Helical" evidence="1">
    <location>
        <begin position="20"/>
        <end position="37"/>
    </location>
</feature>
<protein>
    <submittedName>
        <fullName evidence="2">Uncharacterized protein</fullName>
    </submittedName>
</protein>
<dbReference type="EMBL" id="BARS01037304">
    <property type="protein sequence ID" value="GAG24784.1"/>
    <property type="molecule type" value="Genomic_DNA"/>
</dbReference>
<reference evidence="2" key="1">
    <citation type="journal article" date="2014" name="Front. Microbiol.">
        <title>High frequency of phylogenetically diverse reductive dehalogenase-homologous genes in deep subseafloor sedimentary metagenomes.</title>
        <authorList>
            <person name="Kawai M."/>
            <person name="Futagami T."/>
            <person name="Toyoda A."/>
            <person name="Takaki Y."/>
            <person name="Nishi S."/>
            <person name="Hori S."/>
            <person name="Arai W."/>
            <person name="Tsubouchi T."/>
            <person name="Morono Y."/>
            <person name="Uchiyama I."/>
            <person name="Ito T."/>
            <person name="Fujiyama A."/>
            <person name="Inagaki F."/>
            <person name="Takami H."/>
        </authorList>
    </citation>
    <scope>NUCLEOTIDE SEQUENCE</scope>
    <source>
        <strain evidence="2">Expedition CK06-06</strain>
    </source>
</reference>
<accession>X0W1V3</accession>
<keyword evidence="1" id="KW-1133">Transmembrane helix</keyword>
<proteinExistence type="predicted"/>
<name>X0W1V3_9ZZZZ</name>
<keyword evidence="1" id="KW-0812">Transmembrane</keyword>
<feature type="non-terminal residue" evidence="2">
    <location>
        <position position="1"/>
    </location>
</feature>
<sequence>ITCVDIKPNLTVYGIPIFDYKMWVMLTLIMILIWLLTKIKKE</sequence>
<evidence type="ECO:0000256" key="1">
    <source>
        <dbReference type="SAM" id="Phobius"/>
    </source>
</evidence>
<keyword evidence="1" id="KW-0472">Membrane</keyword>
<organism evidence="2">
    <name type="scientific">marine sediment metagenome</name>
    <dbReference type="NCBI Taxonomy" id="412755"/>
    <lineage>
        <taxon>unclassified sequences</taxon>
        <taxon>metagenomes</taxon>
        <taxon>ecological metagenomes</taxon>
    </lineage>
</organism>